<name>A0AAR5QGY4_DENPD</name>
<feature type="compositionally biased region" description="Polar residues" evidence="1">
    <location>
        <begin position="13"/>
        <end position="24"/>
    </location>
</feature>
<evidence type="ECO:0000313" key="2">
    <source>
        <dbReference type="EnsemblMetazoa" id="XP_019772417.1"/>
    </source>
</evidence>
<evidence type="ECO:0000256" key="1">
    <source>
        <dbReference type="SAM" id="MobiDB-lite"/>
    </source>
</evidence>
<protein>
    <submittedName>
        <fullName evidence="2">Uncharacterized protein</fullName>
    </submittedName>
</protein>
<feature type="region of interest" description="Disordered" evidence="1">
    <location>
        <begin position="1"/>
        <end position="35"/>
    </location>
</feature>
<dbReference type="Proteomes" id="UP000019118">
    <property type="component" value="Unassembled WGS sequence"/>
</dbReference>
<dbReference type="EnsemblMetazoa" id="XM_019916858.1">
    <property type="protein sequence ID" value="XP_019772417.1"/>
    <property type="gene ID" value="LOC109546022"/>
</dbReference>
<dbReference type="AlphaFoldDB" id="A0AAR5QGY4"/>
<sequence length="127" mass="14585">MDEMRDMQVTIGDFSQNSSSIPTSDHNETDRPPNSPILVTITAQQEANMEMFDSKEYHYVENVNIQSDEKMPPRGELSEQESMGSTNDMVWGHLYHYQEPDSVGSYEHNFWDGNQEMAEMVEDNSGK</sequence>
<accession>A0AAR5QGY4</accession>
<reference evidence="2" key="2">
    <citation type="submission" date="2024-08" db="UniProtKB">
        <authorList>
            <consortium name="EnsemblMetazoa"/>
        </authorList>
    </citation>
    <scope>IDENTIFICATION</scope>
</reference>
<evidence type="ECO:0000313" key="3">
    <source>
        <dbReference type="Proteomes" id="UP000019118"/>
    </source>
</evidence>
<keyword evidence="3" id="KW-1185">Reference proteome</keyword>
<organism evidence="2 3">
    <name type="scientific">Dendroctonus ponderosae</name>
    <name type="common">Mountain pine beetle</name>
    <dbReference type="NCBI Taxonomy" id="77166"/>
    <lineage>
        <taxon>Eukaryota</taxon>
        <taxon>Metazoa</taxon>
        <taxon>Ecdysozoa</taxon>
        <taxon>Arthropoda</taxon>
        <taxon>Hexapoda</taxon>
        <taxon>Insecta</taxon>
        <taxon>Pterygota</taxon>
        <taxon>Neoptera</taxon>
        <taxon>Endopterygota</taxon>
        <taxon>Coleoptera</taxon>
        <taxon>Polyphaga</taxon>
        <taxon>Cucujiformia</taxon>
        <taxon>Curculionidae</taxon>
        <taxon>Scolytinae</taxon>
        <taxon>Dendroctonus</taxon>
    </lineage>
</organism>
<reference evidence="3" key="1">
    <citation type="journal article" date="2013" name="Genome Biol.">
        <title>Draft genome of the mountain pine beetle, Dendroctonus ponderosae Hopkins, a major forest pest.</title>
        <authorList>
            <person name="Keeling C.I."/>
            <person name="Yuen M.M."/>
            <person name="Liao N.Y."/>
            <person name="Docking T.R."/>
            <person name="Chan S.K."/>
            <person name="Taylor G.A."/>
            <person name="Palmquist D.L."/>
            <person name="Jackman S.D."/>
            <person name="Nguyen A."/>
            <person name="Li M."/>
            <person name="Henderson H."/>
            <person name="Janes J.K."/>
            <person name="Zhao Y."/>
            <person name="Pandoh P."/>
            <person name="Moore R."/>
            <person name="Sperling F.A."/>
            <person name="Huber D.P."/>
            <person name="Birol I."/>
            <person name="Jones S.J."/>
            <person name="Bohlmann J."/>
        </authorList>
    </citation>
    <scope>NUCLEOTIDE SEQUENCE</scope>
</reference>
<proteinExistence type="predicted"/>